<accession>A0A4S4MYZ3</accession>
<feature type="compositionally biased region" description="Polar residues" evidence="3">
    <location>
        <begin position="150"/>
        <end position="167"/>
    </location>
</feature>
<proteinExistence type="inferred from homology"/>
<feature type="compositionally biased region" description="Basic and acidic residues" evidence="3">
    <location>
        <begin position="124"/>
        <end position="133"/>
    </location>
</feature>
<comment type="similarity">
    <text evidence="1">Belongs to the TEC1 family.</text>
</comment>
<dbReference type="Gene3D" id="6.10.20.40">
    <property type="entry name" value="TEA/ATTS domain"/>
    <property type="match status" value="1"/>
</dbReference>
<name>A0A4S4MYZ3_9APHY</name>
<dbReference type="OrthoDB" id="10006572at2759"/>
<evidence type="ECO:0000313" key="5">
    <source>
        <dbReference type="EMBL" id="THH31736.1"/>
    </source>
</evidence>
<feature type="region of interest" description="Disordered" evidence="3">
    <location>
        <begin position="96"/>
        <end position="167"/>
    </location>
</feature>
<organism evidence="5 6">
    <name type="scientific">Antrodiella citrinella</name>
    <dbReference type="NCBI Taxonomy" id="2447956"/>
    <lineage>
        <taxon>Eukaryota</taxon>
        <taxon>Fungi</taxon>
        <taxon>Dikarya</taxon>
        <taxon>Basidiomycota</taxon>
        <taxon>Agaricomycotina</taxon>
        <taxon>Agaricomycetes</taxon>
        <taxon>Polyporales</taxon>
        <taxon>Steccherinaceae</taxon>
        <taxon>Antrodiella</taxon>
    </lineage>
</organism>
<sequence length="455" mass="49779">MASTSTQKSLTASAFRATPLPKNGETGEAVQTIVSGRKCWRIMKGKDEAVWPPALEAALIEGLEKYKPTESRSTRSLGRFPMRNKFISDHIFETTGKRRTPKQVGSRIQQLRDTNSGKQILKTYSDRHYEMMRPSRPAVPEQEPRAESPESVNSDTYSSSPSPAPQTNHVYIEVLPPRGEHTSYMLSPSYLSRSAAAVNAVDDFRVLGPRLLRHIDPTVTFTSPTPVSCYSSFIVMKDGQFVCSELTSVDECQPMASGSSTSAFVYRTMLVPKVWAQLCDSEEPEAYTISQEIVLAVDASSVPPHASSSNSTILSSITYHFINAAAASRALSPNPSVDGSVHSDTLSSAIRTPDFPPDFDDYLMLAPPPMDMLPPPSGPLDEPLLIPDLLNYGDEGYASFPSSPSEVSALSTWPCFEAEVQSSSQQLGCDTYFPSIAPFPTVSCFDESPVLDLYF</sequence>
<evidence type="ECO:0000313" key="6">
    <source>
        <dbReference type="Proteomes" id="UP000308730"/>
    </source>
</evidence>
<gene>
    <name evidence="5" type="ORF">EUX98_g2464</name>
</gene>
<dbReference type="InterPro" id="IPR000818">
    <property type="entry name" value="TEA/ATTS_dom"/>
</dbReference>
<feature type="domain" description="TEA" evidence="4">
    <location>
        <begin position="44"/>
        <end position="118"/>
    </location>
</feature>
<feature type="region of interest" description="Disordered" evidence="3">
    <location>
        <begin position="1"/>
        <end position="25"/>
    </location>
</feature>
<feature type="compositionally biased region" description="Polar residues" evidence="3">
    <location>
        <begin position="1"/>
        <end position="12"/>
    </location>
</feature>
<dbReference type="InterPro" id="IPR038096">
    <property type="entry name" value="TEA/ATTS_sf"/>
</dbReference>
<keyword evidence="6" id="KW-1185">Reference proteome</keyword>
<dbReference type="Proteomes" id="UP000308730">
    <property type="component" value="Unassembled WGS sequence"/>
</dbReference>
<protein>
    <recommendedName>
        <fullName evidence="4">TEA domain-containing protein</fullName>
    </recommendedName>
</protein>
<evidence type="ECO:0000259" key="4">
    <source>
        <dbReference type="PROSITE" id="PS51088"/>
    </source>
</evidence>
<feature type="compositionally biased region" description="Polar residues" evidence="3">
    <location>
        <begin position="106"/>
        <end position="118"/>
    </location>
</feature>
<dbReference type="EMBL" id="SGPM01000039">
    <property type="protein sequence ID" value="THH31736.1"/>
    <property type="molecule type" value="Genomic_DNA"/>
</dbReference>
<comment type="caution">
    <text evidence="5">The sequence shown here is derived from an EMBL/GenBank/DDBJ whole genome shotgun (WGS) entry which is preliminary data.</text>
</comment>
<reference evidence="5 6" key="1">
    <citation type="submission" date="2019-02" db="EMBL/GenBank/DDBJ databases">
        <title>Genome sequencing of the rare red list fungi Antrodiella citrinella (Flaviporus citrinellus).</title>
        <authorList>
            <person name="Buettner E."/>
            <person name="Kellner H."/>
        </authorList>
    </citation>
    <scope>NUCLEOTIDE SEQUENCE [LARGE SCALE GENOMIC DNA]</scope>
    <source>
        <strain evidence="5 6">DSM 108506</strain>
    </source>
</reference>
<dbReference type="AlphaFoldDB" id="A0A4S4MYZ3"/>
<dbReference type="GO" id="GO:0003700">
    <property type="term" value="F:DNA-binding transcription factor activity"/>
    <property type="evidence" value="ECO:0007669"/>
    <property type="project" value="InterPro"/>
</dbReference>
<feature type="DNA-binding region" description="TEA" evidence="2">
    <location>
        <begin position="44"/>
        <end position="118"/>
    </location>
</feature>
<evidence type="ECO:0000256" key="1">
    <source>
        <dbReference type="ARBA" id="ARBA00008421"/>
    </source>
</evidence>
<dbReference type="SMART" id="SM00426">
    <property type="entry name" value="TEA"/>
    <property type="match status" value="1"/>
</dbReference>
<dbReference type="Pfam" id="PF01285">
    <property type="entry name" value="TEA"/>
    <property type="match status" value="1"/>
</dbReference>
<evidence type="ECO:0000256" key="2">
    <source>
        <dbReference type="PROSITE-ProRule" id="PRU00505"/>
    </source>
</evidence>
<dbReference type="PROSITE" id="PS51088">
    <property type="entry name" value="TEA_2"/>
    <property type="match status" value="1"/>
</dbReference>
<evidence type="ECO:0000256" key="3">
    <source>
        <dbReference type="SAM" id="MobiDB-lite"/>
    </source>
</evidence>